<accession>A0AAD5K2E8</accession>
<keyword evidence="2" id="KW-0677">Repeat</keyword>
<dbReference type="Gene3D" id="2.120.10.80">
    <property type="entry name" value="Kelch-type beta propeller"/>
    <property type="match status" value="2"/>
</dbReference>
<keyword evidence="1" id="KW-0880">Kelch repeat</keyword>
<dbReference type="CDD" id="cd12087">
    <property type="entry name" value="TM_EGFR-like"/>
    <property type="match status" value="1"/>
</dbReference>
<evidence type="ECO:0000256" key="1">
    <source>
        <dbReference type="ARBA" id="ARBA00022441"/>
    </source>
</evidence>
<keyword evidence="4" id="KW-0472">Membrane</keyword>
<dbReference type="AlphaFoldDB" id="A0AAD5K2E8"/>
<dbReference type="PANTHER" id="PTHR46093">
    <property type="entry name" value="ACYL-COA-BINDING DOMAIN-CONTAINING PROTEIN 5"/>
    <property type="match status" value="1"/>
</dbReference>
<feature type="transmembrane region" description="Helical" evidence="4">
    <location>
        <begin position="419"/>
        <end position="446"/>
    </location>
</feature>
<feature type="compositionally biased region" description="Polar residues" evidence="3">
    <location>
        <begin position="509"/>
        <end position="523"/>
    </location>
</feature>
<evidence type="ECO:0000256" key="4">
    <source>
        <dbReference type="SAM" id="Phobius"/>
    </source>
</evidence>
<protein>
    <recommendedName>
        <fullName evidence="7">Galactose oxidase</fullName>
    </recommendedName>
</protein>
<proteinExistence type="predicted"/>
<dbReference type="EMBL" id="JAIXMP010000028">
    <property type="protein sequence ID" value="KAI9252265.1"/>
    <property type="molecule type" value="Genomic_DNA"/>
</dbReference>
<feature type="compositionally biased region" description="Polar residues" evidence="3">
    <location>
        <begin position="393"/>
        <end position="408"/>
    </location>
</feature>
<dbReference type="PANTHER" id="PTHR46093:SF18">
    <property type="entry name" value="FIBRONECTIN TYPE-III DOMAIN-CONTAINING PROTEIN"/>
    <property type="match status" value="1"/>
</dbReference>
<reference evidence="5" key="2">
    <citation type="submission" date="2023-02" db="EMBL/GenBank/DDBJ databases">
        <authorList>
            <consortium name="DOE Joint Genome Institute"/>
            <person name="Mondo S.J."/>
            <person name="Chang Y."/>
            <person name="Wang Y."/>
            <person name="Ahrendt S."/>
            <person name="Andreopoulos W."/>
            <person name="Barry K."/>
            <person name="Beard J."/>
            <person name="Benny G.L."/>
            <person name="Blankenship S."/>
            <person name="Bonito G."/>
            <person name="Cuomo C."/>
            <person name="Desiro A."/>
            <person name="Gervers K.A."/>
            <person name="Hundley H."/>
            <person name="Kuo A."/>
            <person name="LaButti K."/>
            <person name="Lang B.F."/>
            <person name="Lipzen A."/>
            <person name="O'Donnell K."/>
            <person name="Pangilinan J."/>
            <person name="Reynolds N."/>
            <person name="Sandor L."/>
            <person name="Smith M.W."/>
            <person name="Tsang A."/>
            <person name="Grigoriev I.V."/>
            <person name="Stajich J.E."/>
            <person name="Spatafora J.W."/>
        </authorList>
    </citation>
    <scope>NUCLEOTIDE SEQUENCE</scope>
    <source>
        <strain evidence="5">RSA 2281</strain>
    </source>
</reference>
<gene>
    <name evidence="5" type="ORF">BDA99DRAFT_587716</name>
</gene>
<evidence type="ECO:0000256" key="3">
    <source>
        <dbReference type="SAM" id="MobiDB-lite"/>
    </source>
</evidence>
<name>A0AAD5K2E8_9FUNG</name>
<dbReference type="Proteomes" id="UP001209540">
    <property type="component" value="Unassembled WGS sequence"/>
</dbReference>
<dbReference type="Pfam" id="PF24681">
    <property type="entry name" value="Kelch_KLHDC2_KLHL20_DRC7"/>
    <property type="match status" value="1"/>
</dbReference>
<evidence type="ECO:0000256" key="2">
    <source>
        <dbReference type="ARBA" id="ARBA00022737"/>
    </source>
</evidence>
<feature type="region of interest" description="Disordered" evidence="3">
    <location>
        <begin position="388"/>
        <end position="415"/>
    </location>
</feature>
<dbReference type="InterPro" id="IPR011043">
    <property type="entry name" value="Gal_Oxase/kelch_b-propeller"/>
</dbReference>
<organism evidence="5 6">
    <name type="scientific">Phascolomyces articulosus</name>
    <dbReference type="NCBI Taxonomy" id="60185"/>
    <lineage>
        <taxon>Eukaryota</taxon>
        <taxon>Fungi</taxon>
        <taxon>Fungi incertae sedis</taxon>
        <taxon>Mucoromycota</taxon>
        <taxon>Mucoromycotina</taxon>
        <taxon>Mucoromycetes</taxon>
        <taxon>Mucorales</taxon>
        <taxon>Lichtheimiaceae</taxon>
        <taxon>Phascolomyces</taxon>
    </lineage>
</organism>
<sequence>MFPSCEDCTTVKSRFKELYETIHGLTSQPRVDADCAYMSVDAKIYCYGGHRYTVYSESGPTAFYDQYFISLSLTQSWDVNTDMQNGWEQVNHDYEQNHFSTMVAVPDQNHIFMDGGAGTDESGRVIIPRYRTAYIDLKSNNGWSEVIPSRSSSRLMQHTAVLGPDNNTIYIWGGTRNEWTGGIPVGEEQYPREMNMFDIREWRWSTGNMAPQGYIFQKAVVVGSSIYYIGGLYQTTTGLEKVQMNDLLIFDTDTGSWQNRNIGGSVIPTTRIRHTVTLKPSTGEIILFGGQDVQDPSRIEVGDNPVDDYFYILNTQGSLSWSNTTLQEDGGSFGGYGILGHSAVLARDYLFIMFGTINYIDDPWPFNNTNIIRVMDVNQWSWISSVDPLTPGSDPNTNDSTDGTRSTPGSSDGSSSVNVGVIIGAVVGSVAGLVVIVGLIIAYFFTRRKRLQSNDKEEGYQSRTPPDGKDAPPSDFADYDINDGFKKDSQRSSNADIAHSKDNVAHFTLQAQDQPPDPYSSTKPDGVVAPRIINNGKNIQQQTSTISPIKPDGE</sequence>
<keyword evidence="4" id="KW-1133">Transmembrane helix</keyword>
<feature type="region of interest" description="Disordered" evidence="3">
    <location>
        <begin position="453"/>
        <end position="554"/>
    </location>
</feature>
<feature type="compositionally biased region" description="Basic and acidic residues" evidence="3">
    <location>
        <begin position="453"/>
        <end position="472"/>
    </location>
</feature>
<comment type="caution">
    <text evidence="5">The sequence shown here is derived from an EMBL/GenBank/DDBJ whole genome shotgun (WGS) entry which is preliminary data.</text>
</comment>
<evidence type="ECO:0008006" key="7">
    <source>
        <dbReference type="Google" id="ProtNLM"/>
    </source>
</evidence>
<keyword evidence="6" id="KW-1185">Reference proteome</keyword>
<reference evidence="5" key="1">
    <citation type="journal article" date="2022" name="IScience">
        <title>Evolution of zygomycete secretomes and the origins of terrestrial fungal ecologies.</title>
        <authorList>
            <person name="Chang Y."/>
            <person name="Wang Y."/>
            <person name="Mondo S."/>
            <person name="Ahrendt S."/>
            <person name="Andreopoulos W."/>
            <person name="Barry K."/>
            <person name="Beard J."/>
            <person name="Benny G.L."/>
            <person name="Blankenship S."/>
            <person name="Bonito G."/>
            <person name="Cuomo C."/>
            <person name="Desiro A."/>
            <person name="Gervers K.A."/>
            <person name="Hundley H."/>
            <person name="Kuo A."/>
            <person name="LaButti K."/>
            <person name="Lang B.F."/>
            <person name="Lipzen A."/>
            <person name="O'Donnell K."/>
            <person name="Pangilinan J."/>
            <person name="Reynolds N."/>
            <person name="Sandor L."/>
            <person name="Smith M.E."/>
            <person name="Tsang A."/>
            <person name="Grigoriev I.V."/>
            <person name="Stajich J.E."/>
            <person name="Spatafora J.W."/>
        </authorList>
    </citation>
    <scope>NUCLEOTIDE SEQUENCE</scope>
    <source>
        <strain evidence="5">RSA 2281</strain>
    </source>
</reference>
<evidence type="ECO:0000313" key="6">
    <source>
        <dbReference type="Proteomes" id="UP001209540"/>
    </source>
</evidence>
<dbReference type="InterPro" id="IPR015915">
    <property type="entry name" value="Kelch-typ_b-propeller"/>
</dbReference>
<feature type="compositionally biased region" description="Polar residues" evidence="3">
    <location>
        <begin position="535"/>
        <end position="547"/>
    </location>
</feature>
<evidence type="ECO:0000313" key="5">
    <source>
        <dbReference type="EMBL" id="KAI9252265.1"/>
    </source>
</evidence>
<keyword evidence="4" id="KW-0812">Transmembrane</keyword>
<dbReference type="SUPFAM" id="SSF50965">
    <property type="entry name" value="Galactose oxidase, central domain"/>
    <property type="match status" value="1"/>
</dbReference>